<dbReference type="InterPro" id="IPR036388">
    <property type="entry name" value="WH-like_DNA-bd_sf"/>
</dbReference>
<feature type="domain" description="HTH marR-type" evidence="4">
    <location>
        <begin position="11"/>
        <end position="146"/>
    </location>
</feature>
<evidence type="ECO:0000256" key="1">
    <source>
        <dbReference type="ARBA" id="ARBA00023015"/>
    </source>
</evidence>
<dbReference type="Gene3D" id="1.10.10.10">
    <property type="entry name" value="Winged helix-like DNA-binding domain superfamily/Winged helix DNA-binding domain"/>
    <property type="match status" value="1"/>
</dbReference>
<dbReference type="SUPFAM" id="SSF46785">
    <property type="entry name" value="Winged helix' DNA-binding domain"/>
    <property type="match status" value="1"/>
</dbReference>
<keyword evidence="2" id="KW-0238">DNA-binding</keyword>
<evidence type="ECO:0000313" key="5">
    <source>
        <dbReference type="EMBL" id="XBH22712.1"/>
    </source>
</evidence>
<dbReference type="GO" id="GO:0003677">
    <property type="term" value="F:DNA binding"/>
    <property type="evidence" value="ECO:0007669"/>
    <property type="project" value="UniProtKB-KW"/>
</dbReference>
<protein>
    <submittedName>
        <fullName evidence="5">MarR family transcriptional regulator</fullName>
    </submittedName>
</protein>
<dbReference type="GO" id="GO:0006950">
    <property type="term" value="P:response to stress"/>
    <property type="evidence" value="ECO:0007669"/>
    <property type="project" value="TreeGrafter"/>
</dbReference>
<dbReference type="AlphaFoldDB" id="A0AAU7E086"/>
<dbReference type="EMBL" id="CP146203">
    <property type="protein sequence ID" value="XBH22712.1"/>
    <property type="molecule type" value="Genomic_DNA"/>
</dbReference>
<dbReference type="SMART" id="SM00347">
    <property type="entry name" value="HTH_MARR"/>
    <property type="match status" value="1"/>
</dbReference>
<reference evidence="5" key="1">
    <citation type="submission" date="2024-02" db="EMBL/GenBank/DDBJ databases">
        <title>Tomenella chthoni gen. nov. sp. nov., a member of the family Jonesiaceae isolated from bat guano.</title>
        <authorList>
            <person name="Miller S.L."/>
            <person name="King J."/>
            <person name="Sankaranarayanan K."/>
            <person name="Lawson P.A."/>
        </authorList>
    </citation>
    <scope>NUCLEOTIDE SEQUENCE</scope>
    <source>
        <strain evidence="5">BS-20</strain>
    </source>
</reference>
<evidence type="ECO:0000259" key="4">
    <source>
        <dbReference type="PROSITE" id="PS50995"/>
    </source>
</evidence>
<name>A0AAU7E086_9MICO</name>
<organism evidence="5">
    <name type="scientific">Jonesiaceae bacterium BS-20</name>
    <dbReference type="NCBI Taxonomy" id="3120821"/>
    <lineage>
        <taxon>Bacteria</taxon>
        <taxon>Bacillati</taxon>
        <taxon>Actinomycetota</taxon>
        <taxon>Actinomycetes</taxon>
        <taxon>Micrococcales</taxon>
        <taxon>Jonesiaceae</taxon>
    </lineage>
</organism>
<dbReference type="PRINTS" id="PR00598">
    <property type="entry name" value="HTHMARR"/>
</dbReference>
<proteinExistence type="predicted"/>
<dbReference type="InterPro" id="IPR023187">
    <property type="entry name" value="Tscrpt_reg_MarR-type_CS"/>
</dbReference>
<dbReference type="PROSITE" id="PS50995">
    <property type="entry name" value="HTH_MARR_2"/>
    <property type="match status" value="1"/>
</dbReference>
<sequence>MTAQRATPGVAAQAWEALFRAQVELLRRFESDAIFGDITFKEYDVLFTLRSGPEHGMRLKDLNRAVLLHQSALSRLVERLEQRGLLLRCADESDGRGTMIQLTEQGLDKQREVGRKHVGQIQAYVGGALTTQELEQLTSIASKLRQQQTLIPSVKDASNVQ</sequence>
<dbReference type="PANTHER" id="PTHR33164">
    <property type="entry name" value="TRANSCRIPTIONAL REGULATOR, MARR FAMILY"/>
    <property type="match status" value="1"/>
</dbReference>
<dbReference type="InterPro" id="IPR039422">
    <property type="entry name" value="MarR/SlyA-like"/>
</dbReference>
<gene>
    <name evidence="5" type="ORF">V5R04_05690</name>
</gene>
<dbReference type="Pfam" id="PF12802">
    <property type="entry name" value="MarR_2"/>
    <property type="match status" value="1"/>
</dbReference>
<dbReference type="InterPro" id="IPR000835">
    <property type="entry name" value="HTH_MarR-typ"/>
</dbReference>
<evidence type="ECO:0000256" key="3">
    <source>
        <dbReference type="ARBA" id="ARBA00023163"/>
    </source>
</evidence>
<keyword evidence="3" id="KW-0804">Transcription</keyword>
<dbReference type="InterPro" id="IPR036390">
    <property type="entry name" value="WH_DNA-bd_sf"/>
</dbReference>
<keyword evidence="1" id="KW-0805">Transcription regulation</keyword>
<dbReference type="PANTHER" id="PTHR33164:SF104">
    <property type="entry name" value="TRANSCRIPTIONAL REGULATORY PROTEIN"/>
    <property type="match status" value="1"/>
</dbReference>
<accession>A0AAU7E086</accession>
<dbReference type="PROSITE" id="PS01117">
    <property type="entry name" value="HTH_MARR_1"/>
    <property type="match status" value="1"/>
</dbReference>
<evidence type="ECO:0000256" key="2">
    <source>
        <dbReference type="ARBA" id="ARBA00023125"/>
    </source>
</evidence>
<dbReference type="GO" id="GO:0003700">
    <property type="term" value="F:DNA-binding transcription factor activity"/>
    <property type="evidence" value="ECO:0007669"/>
    <property type="project" value="InterPro"/>
</dbReference>